<gene>
    <name evidence="2" type="ORF">DQK91_04835</name>
</gene>
<organism evidence="2 3">
    <name type="scientific">Oceanidesulfovibrio marinus</name>
    <dbReference type="NCBI Taxonomy" id="370038"/>
    <lineage>
        <taxon>Bacteria</taxon>
        <taxon>Pseudomonadati</taxon>
        <taxon>Thermodesulfobacteriota</taxon>
        <taxon>Desulfovibrionia</taxon>
        <taxon>Desulfovibrionales</taxon>
        <taxon>Desulfovibrionaceae</taxon>
        <taxon>Oceanidesulfovibrio</taxon>
    </lineage>
</organism>
<evidence type="ECO:0000259" key="1">
    <source>
        <dbReference type="SMART" id="SM00955"/>
    </source>
</evidence>
<name>A0A6P1ZNT8_9BACT</name>
<dbReference type="InterPro" id="IPR050180">
    <property type="entry name" value="RNR_Ribonuclease"/>
</dbReference>
<dbReference type="InterPro" id="IPR012340">
    <property type="entry name" value="NA-bd_OB-fold"/>
</dbReference>
<dbReference type="PANTHER" id="PTHR23355:SF42">
    <property type="entry name" value="RIBONUCLEASE II, CHLOROPLASTIC_MITOCHONDRIAL"/>
    <property type="match status" value="1"/>
</dbReference>
<dbReference type="GO" id="GO:0003723">
    <property type="term" value="F:RNA binding"/>
    <property type="evidence" value="ECO:0007669"/>
    <property type="project" value="InterPro"/>
</dbReference>
<dbReference type="AlphaFoldDB" id="A0A6P1ZNT8"/>
<dbReference type="GO" id="GO:0006402">
    <property type="term" value="P:mRNA catabolic process"/>
    <property type="evidence" value="ECO:0007669"/>
    <property type="project" value="TreeGrafter"/>
</dbReference>
<dbReference type="Proteomes" id="UP000434052">
    <property type="component" value="Unassembled WGS sequence"/>
</dbReference>
<comment type="caution">
    <text evidence="2">The sequence shown here is derived from an EMBL/GenBank/DDBJ whole genome shotgun (WGS) entry which is preliminary data.</text>
</comment>
<dbReference type="EMBL" id="QMIF01000002">
    <property type="protein sequence ID" value="TVM35978.1"/>
    <property type="molecule type" value="Genomic_DNA"/>
</dbReference>
<evidence type="ECO:0000313" key="3">
    <source>
        <dbReference type="Proteomes" id="UP000434052"/>
    </source>
</evidence>
<dbReference type="OrthoDB" id="5288992at2"/>
<dbReference type="Pfam" id="PF00773">
    <property type="entry name" value="RNB"/>
    <property type="match status" value="1"/>
</dbReference>
<proteinExistence type="predicted"/>
<dbReference type="SUPFAM" id="SSF50249">
    <property type="entry name" value="Nucleic acid-binding proteins"/>
    <property type="match status" value="1"/>
</dbReference>
<dbReference type="GO" id="GO:0000175">
    <property type="term" value="F:3'-5'-RNA exonuclease activity"/>
    <property type="evidence" value="ECO:0007669"/>
    <property type="project" value="TreeGrafter"/>
</dbReference>
<protein>
    <submittedName>
        <fullName evidence="2">Ribonuclease II</fullName>
    </submittedName>
</protein>
<feature type="domain" description="RNB" evidence="1">
    <location>
        <begin position="299"/>
        <end position="593"/>
    </location>
</feature>
<reference evidence="2 3" key="1">
    <citation type="submission" date="2018-06" db="EMBL/GenBank/DDBJ databases">
        <title>Complete genome of Desulfovibrio marinus P48SEP.</title>
        <authorList>
            <person name="Crispim J.S."/>
            <person name="Vidigal P.M.P."/>
            <person name="Silva L.C.F."/>
            <person name="Araujo L.C."/>
            <person name="Laguardia C.N."/>
            <person name="Dias R.S."/>
            <person name="Sousa M.P."/>
            <person name="Paula S.O."/>
            <person name="Silva C."/>
        </authorList>
    </citation>
    <scope>NUCLEOTIDE SEQUENCE [LARGE SCALE GENOMIC DNA]</scope>
    <source>
        <strain evidence="2 3">P48SEP</strain>
    </source>
</reference>
<dbReference type="InterPro" id="IPR001900">
    <property type="entry name" value="RNase_II/R"/>
</dbReference>
<sequence length="713" mass="79289">MSGSTVRHPVPGCVVEFMQSNRPQIAFVAGEKSGRLKLLTLNSREMNHKPERLLPWFGPQYDPNLSRQEVLDLLAKHEERRSAIESEVDAMELWDFAQGEVATAGVDWFAGLIWDGDDTRDVDHLAALGRALLGCKTHFKLNPPVFAIHPEEKVETRLREQKIAEEREKLAAAGRSFFKQLWDARQRTGTVPVKDAGAWAAELGDDLSARLADLLCTRMARPEDQESEQVWRVVSKGLPEVPHLPLLLAQAWGVLPAHYNFHLDQNDYTSGDGWWTELEPEVRELQTLMAQEAAAAELRTDGLLGRLVSVDAATTKDLDDAFAVEPLENGEGWRVTIALACPAMYWPWGGELDHAVAYRASSLYLPEGASHMMPEVLGTEVFSLCEQSPRPALLVTCEINREGRLISCTPDAGWVRIAANLTYDQAEEAIASGQDDHCANLAAGYELAEALRDGRIACGAALIMRQEPEVELEGEAADTRVRLVYKPETPRSQLLVSELMILVNRAVGSWAAERSIPLYYRTQNIALPKESAGVWEAPYEVYRVVRALGPSCLETRPARHATLGAEAYSPVSSPLRRYADLINEGQILYALKHDAPRLDVGAMESMLTSLVARMEAVGRIQRFRPRYWKLLAVKQSKNPTYDAQIVDEAPSFVTAAVPDLQIFVRGPKKMFGDKIVPGQHFSVRLGKVDPLANEIHVLEAWESEGQDTNGRDE</sequence>
<evidence type="ECO:0000313" key="2">
    <source>
        <dbReference type="EMBL" id="TVM35978.1"/>
    </source>
</evidence>
<dbReference type="GO" id="GO:0000932">
    <property type="term" value="C:P-body"/>
    <property type="evidence" value="ECO:0007669"/>
    <property type="project" value="TreeGrafter"/>
</dbReference>
<dbReference type="PANTHER" id="PTHR23355">
    <property type="entry name" value="RIBONUCLEASE"/>
    <property type="match status" value="1"/>
</dbReference>
<accession>A0A6P1ZNT8</accession>
<dbReference type="RefSeq" id="WP_144234309.1">
    <property type="nucleotide sequence ID" value="NZ_QMIF01000002.1"/>
</dbReference>
<dbReference type="SMART" id="SM00955">
    <property type="entry name" value="RNB"/>
    <property type="match status" value="1"/>
</dbReference>